<evidence type="ECO:0000313" key="2">
    <source>
        <dbReference type="EMBL" id="KAF9957125.1"/>
    </source>
</evidence>
<keyword evidence="1" id="KW-0732">Signal</keyword>
<keyword evidence="3" id="KW-1185">Reference proteome</keyword>
<dbReference type="EMBL" id="JAAAHY010000797">
    <property type="protein sequence ID" value="KAF9957125.1"/>
    <property type="molecule type" value="Genomic_DNA"/>
</dbReference>
<protein>
    <submittedName>
        <fullName evidence="2">Uncharacterized protein</fullName>
    </submittedName>
</protein>
<dbReference type="OrthoDB" id="2410556at2759"/>
<dbReference type="AlphaFoldDB" id="A0A9P6J0X9"/>
<gene>
    <name evidence="2" type="ORF">BGZ70_009619</name>
</gene>
<evidence type="ECO:0000313" key="3">
    <source>
        <dbReference type="Proteomes" id="UP000738359"/>
    </source>
</evidence>
<proteinExistence type="predicted"/>
<name>A0A9P6J0X9_MORAP</name>
<comment type="caution">
    <text evidence="2">The sequence shown here is derived from an EMBL/GenBank/DDBJ whole genome shotgun (WGS) entry which is preliminary data.</text>
</comment>
<organism evidence="2 3">
    <name type="scientific">Mortierella alpina</name>
    <name type="common">Oleaginous fungus</name>
    <name type="synonym">Mortierella renispora</name>
    <dbReference type="NCBI Taxonomy" id="64518"/>
    <lineage>
        <taxon>Eukaryota</taxon>
        <taxon>Fungi</taxon>
        <taxon>Fungi incertae sedis</taxon>
        <taxon>Mucoromycota</taxon>
        <taxon>Mortierellomycotina</taxon>
        <taxon>Mortierellomycetes</taxon>
        <taxon>Mortierellales</taxon>
        <taxon>Mortierellaceae</taxon>
        <taxon>Mortierella</taxon>
    </lineage>
</organism>
<reference evidence="2" key="1">
    <citation type="journal article" date="2020" name="Fungal Divers.">
        <title>Resolving the Mortierellaceae phylogeny through synthesis of multi-gene phylogenetics and phylogenomics.</title>
        <authorList>
            <person name="Vandepol N."/>
            <person name="Liber J."/>
            <person name="Desiro A."/>
            <person name="Na H."/>
            <person name="Kennedy M."/>
            <person name="Barry K."/>
            <person name="Grigoriev I.V."/>
            <person name="Miller A.N."/>
            <person name="O'Donnell K."/>
            <person name="Stajich J.E."/>
            <person name="Bonito G."/>
        </authorList>
    </citation>
    <scope>NUCLEOTIDE SEQUENCE</scope>
    <source>
        <strain evidence="2">CK1249</strain>
    </source>
</reference>
<dbReference type="Proteomes" id="UP000738359">
    <property type="component" value="Unassembled WGS sequence"/>
</dbReference>
<feature type="chain" id="PRO_5040433180" evidence="1">
    <location>
        <begin position="24"/>
        <end position="243"/>
    </location>
</feature>
<sequence length="243" mass="27544">MKFTTPLFSSMALIAMLCTDANAQAENTVNNRGFGSDRFARFTSTVAMFTKNHTDYATQVYGDIATNAVVKHEIARELHVTYFGLWTSKHTLSTKQSAELGSAVQEKIKERIDTELKDNYLSGREREYTEEVLKSCPNRADNCVRMNACNIVSNAIESTVHYMTDVKNKVVHRVNNDIQDAIKAYGSKLFSLNLWVIKFQVKGDVKLIEHDIDVLLNAAPRRVKSLCKKNRKTEINAIKKNLF</sequence>
<feature type="signal peptide" evidence="1">
    <location>
        <begin position="1"/>
        <end position="23"/>
    </location>
</feature>
<evidence type="ECO:0000256" key="1">
    <source>
        <dbReference type="SAM" id="SignalP"/>
    </source>
</evidence>
<accession>A0A9P6J0X9</accession>